<dbReference type="AlphaFoldDB" id="A0A418BWH3"/>
<dbReference type="PANTHER" id="PTHR44329:SF214">
    <property type="entry name" value="PROTEIN KINASE DOMAIN-CONTAINING PROTEIN"/>
    <property type="match status" value="1"/>
</dbReference>
<dbReference type="InterPro" id="IPR008271">
    <property type="entry name" value="Ser/Thr_kinase_AS"/>
</dbReference>
<dbReference type="SMART" id="SM00220">
    <property type="entry name" value="S_TKc"/>
    <property type="match status" value="1"/>
</dbReference>
<organism evidence="2 3">
    <name type="scientific">Aphanomyces astaci</name>
    <name type="common">Crayfish plague agent</name>
    <dbReference type="NCBI Taxonomy" id="112090"/>
    <lineage>
        <taxon>Eukaryota</taxon>
        <taxon>Sar</taxon>
        <taxon>Stramenopiles</taxon>
        <taxon>Oomycota</taxon>
        <taxon>Saprolegniomycetes</taxon>
        <taxon>Saprolegniales</taxon>
        <taxon>Verrucalvaceae</taxon>
        <taxon>Aphanomyces</taxon>
    </lineage>
</organism>
<reference evidence="2 3" key="1">
    <citation type="submission" date="2018-08" db="EMBL/GenBank/DDBJ databases">
        <title>Aphanomyces genome sequencing and annotation.</title>
        <authorList>
            <person name="Minardi D."/>
            <person name="Oidtmann B."/>
            <person name="Van Der Giezen M."/>
            <person name="Studholme D.J."/>
        </authorList>
    </citation>
    <scope>NUCLEOTIDE SEQUENCE [LARGE SCALE GENOMIC DNA]</scope>
    <source>
        <strain evidence="2 3">Si</strain>
    </source>
</reference>
<dbReference type="Gene3D" id="1.10.510.10">
    <property type="entry name" value="Transferase(Phosphotransferase) domain 1"/>
    <property type="match status" value="1"/>
</dbReference>
<dbReference type="InterPro" id="IPR051681">
    <property type="entry name" value="Ser/Thr_Kinases-Pseudokinases"/>
</dbReference>
<evidence type="ECO:0000313" key="2">
    <source>
        <dbReference type="EMBL" id="RHY55295.1"/>
    </source>
</evidence>
<dbReference type="InterPro" id="IPR011009">
    <property type="entry name" value="Kinase-like_dom_sf"/>
</dbReference>
<dbReference type="VEuPathDB" id="FungiDB:H257_11977"/>
<dbReference type="InterPro" id="IPR001245">
    <property type="entry name" value="Ser-Thr/Tyr_kinase_cat_dom"/>
</dbReference>
<dbReference type="SUPFAM" id="SSF56112">
    <property type="entry name" value="Protein kinase-like (PK-like)"/>
    <property type="match status" value="1"/>
</dbReference>
<protein>
    <recommendedName>
        <fullName evidence="1">Protein kinase domain-containing protein</fullName>
    </recommendedName>
</protein>
<dbReference type="PROSITE" id="PS50011">
    <property type="entry name" value="PROTEIN_KINASE_DOM"/>
    <property type="match status" value="1"/>
</dbReference>
<dbReference type="Pfam" id="PF00069">
    <property type="entry name" value="Pkinase"/>
    <property type="match status" value="1"/>
</dbReference>
<dbReference type="PROSITE" id="PS00108">
    <property type="entry name" value="PROTEIN_KINASE_ST"/>
    <property type="match status" value="1"/>
</dbReference>
<dbReference type="GO" id="GO:0004674">
    <property type="term" value="F:protein serine/threonine kinase activity"/>
    <property type="evidence" value="ECO:0007669"/>
    <property type="project" value="TreeGrafter"/>
</dbReference>
<dbReference type="InterPro" id="IPR000719">
    <property type="entry name" value="Prot_kinase_dom"/>
</dbReference>
<evidence type="ECO:0000313" key="3">
    <source>
        <dbReference type="Proteomes" id="UP000283543"/>
    </source>
</evidence>
<dbReference type="PANTHER" id="PTHR44329">
    <property type="entry name" value="SERINE/THREONINE-PROTEIN KINASE TNNI3K-RELATED"/>
    <property type="match status" value="1"/>
</dbReference>
<evidence type="ECO:0000259" key="1">
    <source>
        <dbReference type="PROSITE" id="PS50011"/>
    </source>
</evidence>
<dbReference type="GO" id="GO:0005524">
    <property type="term" value="F:ATP binding"/>
    <property type="evidence" value="ECO:0007669"/>
    <property type="project" value="InterPro"/>
</dbReference>
<gene>
    <name evidence="2" type="ORF">DYB34_010381</name>
</gene>
<sequence>MPRRCHKSYTIGEKRKFLALFEQDTTSSREFCATHDIPRSTWIGWQQSKEKLTGTIINAKRKTFGGQGAQPSIPFKNEMLSFMKDVRRDEHILTSMHMITFMKTYHAAWLADYKLGKRDPYKSLLKLCQDFARRHNFSQRVPCFTKIPSVDMVALRNDFAAQFWNKYDAYEQCDILNVDETGVNYDMPPGKIWAEKGKSSKVDKTQKHSDRLTAVLHSPFVVEFVGASWDDGAVDGLQCVMEYMDRGDLKEVLSMYEPALFPWTEKLHSIQSIAEGLAYLHAFPIIHRDLKSRNVLLDSAKGTKLTDFGGSREETTSTMTAGVGTYRWMAPEVLLSHRYTTAADVYSFGMLLTEFDTHDIPFVHLKAKGSGKPLPDVTIVGMLITNAVEISFSTAMPQWLAALGRQCVSRDPLHRPTTAEITDCLRANMQF</sequence>
<feature type="domain" description="Protein kinase" evidence="1">
    <location>
        <begin position="170"/>
        <end position="431"/>
    </location>
</feature>
<accession>A0A418BWH3</accession>
<dbReference type="PRINTS" id="PR00109">
    <property type="entry name" value="TYRKINASE"/>
</dbReference>
<proteinExistence type="predicted"/>
<dbReference type="EMBL" id="QUTB01005463">
    <property type="protein sequence ID" value="RHY55295.1"/>
    <property type="molecule type" value="Genomic_DNA"/>
</dbReference>
<name>A0A418BWH3_APHAT</name>
<comment type="caution">
    <text evidence="2">The sequence shown here is derived from an EMBL/GenBank/DDBJ whole genome shotgun (WGS) entry which is preliminary data.</text>
</comment>
<dbReference type="Proteomes" id="UP000283543">
    <property type="component" value="Unassembled WGS sequence"/>
</dbReference>
<dbReference type="VEuPathDB" id="FungiDB:H257_03160"/>